<dbReference type="GO" id="GO:0005654">
    <property type="term" value="C:nucleoplasm"/>
    <property type="evidence" value="ECO:0007669"/>
    <property type="project" value="TreeGrafter"/>
</dbReference>
<evidence type="ECO:0000256" key="3">
    <source>
        <dbReference type="SAM" id="MobiDB-lite"/>
    </source>
</evidence>
<feature type="region of interest" description="Disordered" evidence="3">
    <location>
        <begin position="77"/>
        <end position="255"/>
    </location>
</feature>
<dbReference type="GO" id="GO:0000398">
    <property type="term" value="P:mRNA splicing, via spliceosome"/>
    <property type="evidence" value="ECO:0007669"/>
    <property type="project" value="TreeGrafter"/>
</dbReference>
<sequence>MSVVHITGLADEVERDHLQSICRPYGAIVQIRLGRGVPKEGFVEFKDPKSAANLVAELNGQEMCGYTIKTELCKPRTDTCGRQRSSRSGLNRDTIKLSNPFRGPRREFDDGRRSPNYRRVDASKDRISTKRDRSESRARVVDQRSTYQSRYRSKRDEDFRRRGLMRNDRSKTSRHHYNWRSTNHLHEDKERNMNKYGRFTRRDRSESPRRQYSSVVVQPTKRRRIDSTGSSYGTTLSQHSSVSKLGMTPDGGDWD</sequence>
<evidence type="ECO:0000256" key="2">
    <source>
        <dbReference type="PROSITE-ProRule" id="PRU00176"/>
    </source>
</evidence>
<organism evidence="5 6">
    <name type="scientific">Hermetia illucens</name>
    <name type="common">Black soldier fly</name>
    <dbReference type="NCBI Taxonomy" id="343691"/>
    <lineage>
        <taxon>Eukaryota</taxon>
        <taxon>Metazoa</taxon>
        <taxon>Ecdysozoa</taxon>
        <taxon>Arthropoda</taxon>
        <taxon>Hexapoda</taxon>
        <taxon>Insecta</taxon>
        <taxon>Pterygota</taxon>
        <taxon>Neoptera</taxon>
        <taxon>Endopterygota</taxon>
        <taxon>Diptera</taxon>
        <taxon>Brachycera</taxon>
        <taxon>Stratiomyomorpha</taxon>
        <taxon>Stratiomyidae</taxon>
        <taxon>Hermetiinae</taxon>
        <taxon>Hermetia</taxon>
    </lineage>
</organism>
<dbReference type="InterPro" id="IPR000504">
    <property type="entry name" value="RRM_dom"/>
</dbReference>
<dbReference type="SMART" id="SM00360">
    <property type="entry name" value="RRM"/>
    <property type="match status" value="1"/>
</dbReference>
<dbReference type="EMBL" id="LR899014">
    <property type="protein sequence ID" value="CAD7092342.1"/>
    <property type="molecule type" value="Genomic_DNA"/>
</dbReference>
<name>A0A7R8Z3U4_HERIL</name>
<feature type="compositionally biased region" description="Basic and acidic residues" evidence="3">
    <location>
        <begin position="184"/>
        <end position="193"/>
    </location>
</feature>
<dbReference type="InterPro" id="IPR012677">
    <property type="entry name" value="Nucleotide-bd_a/b_plait_sf"/>
</dbReference>
<dbReference type="Proteomes" id="UP000594454">
    <property type="component" value="Chromosome 6"/>
</dbReference>
<dbReference type="CDD" id="cd00590">
    <property type="entry name" value="RRM_SF"/>
    <property type="match status" value="1"/>
</dbReference>
<dbReference type="GO" id="GO:0061574">
    <property type="term" value="C:ASAP complex"/>
    <property type="evidence" value="ECO:0007669"/>
    <property type="project" value="TreeGrafter"/>
</dbReference>
<dbReference type="SUPFAM" id="SSF54928">
    <property type="entry name" value="RNA-binding domain, RBD"/>
    <property type="match status" value="1"/>
</dbReference>
<dbReference type="PANTHER" id="PTHR15481">
    <property type="entry name" value="RIBONUCLEIC ACID BINDING PROTEIN S1"/>
    <property type="match status" value="1"/>
</dbReference>
<keyword evidence="6" id="KW-1185">Reference proteome</keyword>
<evidence type="ECO:0000259" key="4">
    <source>
        <dbReference type="PROSITE" id="PS50102"/>
    </source>
</evidence>
<dbReference type="Gene3D" id="3.30.70.330">
    <property type="match status" value="1"/>
</dbReference>
<dbReference type="GO" id="GO:0005737">
    <property type="term" value="C:cytoplasm"/>
    <property type="evidence" value="ECO:0007669"/>
    <property type="project" value="TreeGrafter"/>
</dbReference>
<dbReference type="PANTHER" id="PTHR15481:SF0">
    <property type="entry name" value="LD23870P-RELATED"/>
    <property type="match status" value="1"/>
</dbReference>
<proteinExistence type="predicted"/>
<dbReference type="AlphaFoldDB" id="A0A7R8Z3U4"/>
<feature type="compositionally biased region" description="Basic and acidic residues" evidence="3">
    <location>
        <begin position="104"/>
        <end position="142"/>
    </location>
</feature>
<evidence type="ECO:0000256" key="1">
    <source>
        <dbReference type="ARBA" id="ARBA00022884"/>
    </source>
</evidence>
<feature type="compositionally biased region" description="Basic and acidic residues" evidence="3">
    <location>
        <begin position="154"/>
        <end position="171"/>
    </location>
</feature>
<gene>
    <name evidence="5" type="ORF">HERILL_LOCUS14706</name>
</gene>
<dbReference type="Pfam" id="PF00076">
    <property type="entry name" value="RRM_1"/>
    <property type="match status" value="1"/>
</dbReference>
<evidence type="ECO:0000313" key="5">
    <source>
        <dbReference type="EMBL" id="CAD7092342.1"/>
    </source>
</evidence>
<dbReference type="GO" id="GO:0003723">
    <property type="term" value="F:RNA binding"/>
    <property type="evidence" value="ECO:0007669"/>
    <property type="project" value="UniProtKB-UniRule"/>
</dbReference>
<dbReference type="OrthoDB" id="10044938at2759"/>
<protein>
    <recommendedName>
        <fullName evidence="4">RRM domain-containing protein</fullName>
    </recommendedName>
</protein>
<reference evidence="5 6" key="1">
    <citation type="submission" date="2020-11" db="EMBL/GenBank/DDBJ databases">
        <authorList>
            <person name="Wallbank WR R."/>
            <person name="Pardo Diaz C."/>
            <person name="Kozak K."/>
            <person name="Martin S."/>
            <person name="Jiggins C."/>
            <person name="Moest M."/>
            <person name="Warren A I."/>
            <person name="Generalovic N T."/>
            <person name="Byers J.R.P. K."/>
            <person name="Montejo-Kovacevich G."/>
            <person name="Yen C E."/>
        </authorList>
    </citation>
    <scope>NUCLEOTIDE SEQUENCE [LARGE SCALE GENOMIC DNA]</scope>
</reference>
<dbReference type="InterPro" id="IPR035979">
    <property type="entry name" value="RBD_domain_sf"/>
</dbReference>
<dbReference type="InParanoid" id="A0A7R8Z3U4"/>
<keyword evidence="1 2" id="KW-0694">RNA-binding</keyword>
<dbReference type="PROSITE" id="PS50102">
    <property type="entry name" value="RRM"/>
    <property type="match status" value="1"/>
</dbReference>
<accession>A0A7R8Z3U4</accession>
<evidence type="ECO:0000313" key="6">
    <source>
        <dbReference type="Proteomes" id="UP000594454"/>
    </source>
</evidence>
<feature type="compositionally biased region" description="Basic and acidic residues" evidence="3">
    <location>
        <begin position="200"/>
        <end position="209"/>
    </location>
</feature>
<feature type="domain" description="RRM" evidence="4">
    <location>
        <begin position="2"/>
        <end position="75"/>
    </location>
</feature>
<feature type="compositionally biased region" description="Polar residues" evidence="3">
    <location>
        <begin position="227"/>
        <end position="243"/>
    </location>
</feature>
<feature type="compositionally biased region" description="Polar residues" evidence="3">
    <location>
        <begin position="82"/>
        <end position="91"/>
    </location>
</feature>